<keyword evidence="9" id="KW-1185">Reference proteome</keyword>
<dbReference type="PROSITE" id="PS01209">
    <property type="entry name" value="LDLRA_1"/>
    <property type="match status" value="1"/>
</dbReference>
<reference evidence="8" key="1">
    <citation type="submission" date="2021-06" db="EMBL/GenBank/DDBJ databases">
        <authorList>
            <person name="Hodson N. C."/>
            <person name="Mongue J. A."/>
            <person name="Jaron S. K."/>
        </authorList>
    </citation>
    <scope>NUCLEOTIDE SEQUENCE</scope>
</reference>
<evidence type="ECO:0008006" key="10">
    <source>
        <dbReference type="Google" id="ProtNLM"/>
    </source>
</evidence>
<keyword evidence="7" id="KW-1133">Transmembrane helix</keyword>
<keyword evidence="7" id="KW-0472">Membrane</keyword>
<name>A0A8J2K1J4_9HEXA</name>
<dbReference type="InterPro" id="IPR023415">
    <property type="entry name" value="LDLR_class-A_CS"/>
</dbReference>
<keyword evidence="5" id="KW-0325">Glycoprotein</keyword>
<dbReference type="InterPro" id="IPR003591">
    <property type="entry name" value="Leu-rich_rpt_typical-subtyp"/>
</dbReference>
<dbReference type="SMART" id="SM00369">
    <property type="entry name" value="LRR_TYP"/>
    <property type="match status" value="9"/>
</dbReference>
<evidence type="ECO:0000256" key="3">
    <source>
        <dbReference type="ARBA" id="ARBA00022737"/>
    </source>
</evidence>
<comment type="caution">
    <text evidence="6">Lacks conserved residue(s) required for the propagation of feature annotation.</text>
</comment>
<dbReference type="PROSITE" id="PS50068">
    <property type="entry name" value="LDLRA_2"/>
    <property type="match status" value="1"/>
</dbReference>
<dbReference type="GO" id="GO:0009755">
    <property type="term" value="P:hormone-mediated signaling pathway"/>
    <property type="evidence" value="ECO:0007669"/>
    <property type="project" value="TreeGrafter"/>
</dbReference>
<dbReference type="Pfam" id="PF13855">
    <property type="entry name" value="LRR_8"/>
    <property type="match status" value="2"/>
</dbReference>
<protein>
    <recommendedName>
        <fullName evidence="10">Relaxin receptor 1</fullName>
    </recommendedName>
</protein>
<sequence>MLTAFWFDSCHHDKIFYIGRHTQQVDKTLFQCRVPYDYDRTIRTILHRKFWKATEWRTWMFVSTTILKGILPEVYRSHLLRLSNSLMLLSDEKITPEDLLYCEENLSSFAQQTEVLYGLESCTFNLHILTHAATCVKNWGPLWSYSAFQYENFNGLLGLICQHSPFVLCIETTVEIEGVTGADENMDGPEGGTYHRPKCPVGHFECLSDSSLCVPQASICNSRADCPDNSDEAGCHNQHDKNFWDSLFYKRPGEEVEDMEEVTCKYKLAPNPEVKVAGELLLPGKEKEIGERGKKLRFSRTSRKIEDMEENKMSSKQMSPAWDSMVSDDWVASTEAEWETECLCVSEKLFCQNLHSANLSSIPRDVEFLDLDGSLVNLQDFSRIDFPQLESLILSRGFIEEIHPGAFSRLRKLATLHLTNNRLSSIPSETFVGSPNLHSLFLGYNQLTSLHSDSFAGLTSLRELDLRHNKISEIPTDVFAPLVFLRKLHLSHNEVKSISSVLFQGLNRLEMLSLSGNSIATIHEGTFENLTSLQGLFLSWNKLTVLEDRTFCNLHSLLNLNLKDNEIVRIDPGAFTCLNRLESLNLERNRFGELDTPHLIFENLTKLHHIYFDHFWMCWWAPHVRSCDPKGDGISSVDNLLDNIILRSCVWLMGLIGVAGNLFVIVSRMVLREPNRVHSFYIKNLALADLLMGVFLLSIAVHDVRFRGEFLARQHSWRHSLTCQLSEEPVPAFVYYISMGNSLPPLFVVNKYDFRTKVLPEFAPVWLDLLSDIRGELEWSFTFPGIKPLPSPFLLSSIYHLEVMRQYRLMSVILKLYSWPRSTSDPGNTLETIRRYRSCTPINSP</sequence>
<dbReference type="GO" id="GO:0005886">
    <property type="term" value="C:plasma membrane"/>
    <property type="evidence" value="ECO:0007669"/>
    <property type="project" value="TreeGrafter"/>
</dbReference>
<dbReference type="PROSITE" id="PS51450">
    <property type="entry name" value="LRR"/>
    <property type="match status" value="4"/>
</dbReference>
<dbReference type="InterPro" id="IPR001611">
    <property type="entry name" value="Leu-rich_rpt"/>
</dbReference>
<dbReference type="Pfam" id="PF00057">
    <property type="entry name" value="Ldl_recept_a"/>
    <property type="match status" value="1"/>
</dbReference>
<keyword evidence="1" id="KW-0433">Leucine-rich repeat</keyword>
<dbReference type="CDD" id="cd00112">
    <property type="entry name" value="LDLa"/>
    <property type="match status" value="1"/>
</dbReference>
<dbReference type="GO" id="GO:0008528">
    <property type="term" value="F:G protein-coupled peptide receptor activity"/>
    <property type="evidence" value="ECO:0007669"/>
    <property type="project" value="TreeGrafter"/>
</dbReference>
<evidence type="ECO:0000256" key="2">
    <source>
        <dbReference type="ARBA" id="ARBA00022729"/>
    </source>
</evidence>
<accession>A0A8J2K1J4</accession>
<evidence type="ECO:0000256" key="4">
    <source>
        <dbReference type="ARBA" id="ARBA00023157"/>
    </source>
</evidence>
<dbReference type="InterPro" id="IPR002172">
    <property type="entry name" value="LDrepeatLR_classA_rpt"/>
</dbReference>
<dbReference type="PANTHER" id="PTHR24372">
    <property type="entry name" value="GLYCOPROTEIN HORMONE RECEPTOR"/>
    <property type="match status" value="1"/>
</dbReference>
<evidence type="ECO:0000256" key="5">
    <source>
        <dbReference type="ARBA" id="ARBA00023180"/>
    </source>
</evidence>
<evidence type="ECO:0000256" key="7">
    <source>
        <dbReference type="SAM" id="Phobius"/>
    </source>
</evidence>
<keyword evidence="3" id="KW-0677">Repeat</keyword>
<dbReference type="SUPFAM" id="SSF81321">
    <property type="entry name" value="Family A G protein-coupled receptor-like"/>
    <property type="match status" value="1"/>
</dbReference>
<dbReference type="SMART" id="SM00192">
    <property type="entry name" value="LDLa"/>
    <property type="match status" value="1"/>
</dbReference>
<evidence type="ECO:0000313" key="9">
    <source>
        <dbReference type="Proteomes" id="UP000708208"/>
    </source>
</evidence>
<feature type="transmembrane region" description="Helical" evidence="7">
    <location>
        <begin position="650"/>
        <end position="671"/>
    </location>
</feature>
<dbReference type="Proteomes" id="UP000708208">
    <property type="component" value="Unassembled WGS sequence"/>
</dbReference>
<evidence type="ECO:0000256" key="6">
    <source>
        <dbReference type="PROSITE-ProRule" id="PRU00124"/>
    </source>
</evidence>
<organism evidence="8 9">
    <name type="scientific">Allacma fusca</name>
    <dbReference type="NCBI Taxonomy" id="39272"/>
    <lineage>
        <taxon>Eukaryota</taxon>
        <taxon>Metazoa</taxon>
        <taxon>Ecdysozoa</taxon>
        <taxon>Arthropoda</taxon>
        <taxon>Hexapoda</taxon>
        <taxon>Collembola</taxon>
        <taxon>Symphypleona</taxon>
        <taxon>Sminthuridae</taxon>
        <taxon>Allacma</taxon>
    </lineage>
</organism>
<dbReference type="SMART" id="SM00365">
    <property type="entry name" value="LRR_SD22"/>
    <property type="match status" value="5"/>
</dbReference>
<keyword evidence="7" id="KW-0812">Transmembrane</keyword>
<dbReference type="FunFam" id="3.80.10.10:FF:000770">
    <property type="entry name" value="Uncharacterized protein"/>
    <property type="match status" value="1"/>
</dbReference>
<gene>
    <name evidence="8" type="ORF">AFUS01_LOCUS7540</name>
</gene>
<evidence type="ECO:0000313" key="8">
    <source>
        <dbReference type="EMBL" id="CAG7718119.1"/>
    </source>
</evidence>
<dbReference type="PANTHER" id="PTHR24372:SF77">
    <property type="entry name" value="G-PROTEIN COUPLED RECEPTORS FAMILY 1 PROFILE DOMAIN-CONTAINING PROTEIN"/>
    <property type="match status" value="1"/>
</dbReference>
<proteinExistence type="predicted"/>
<feature type="transmembrane region" description="Helical" evidence="7">
    <location>
        <begin position="680"/>
        <end position="701"/>
    </location>
</feature>
<dbReference type="EMBL" id="CAJVCH010051050">
    <property type="protein sequence ID" value="CAG7718119.1"/>
    <property type="molecule type" value="Genomic_DNA"/>
</dbReference>
<keyword evidence="2" id="KW-0732">Signal</keyword>
<dbReference type="OrthoDB" id="676979at2759"/>
<dbReference type="AlphaFoldDB" id="A0A8J2K1J4"/>
<comment type="caution">
    <text evidence="8">The sequence shown here is derived from an EMBL/GenBank/DDBJ whole genome shotgun (WGS) entry which is preliminary data.</text>
</comment>
<keyword evidence="4 6" id="KW-1015">Disulfide bond</keyword>
<evidence type="ECO:0000256" key="1">
    <source>
        <dbReference type="ARBA" id="ARBA00022614"/>
    </source>
</evidence>
<feature type="disulfide bond" evidence="6">
    <location>
        <begin position="220"/>
        <end position="235"/>
    </location>
</feature>
<dbReference type="GO" id="GO:0007189">
    <property type="term" value="P:adenylate cyclase-activating G protein-coupled receptor signaling pathway"/>
    <property type="evidence" value="ECO:0007669"/>
    <property type="project" value="TreeGrafter"/>
</dbReference>